<dbReference type="EMBL" id="JAPZVM010000013">
    <property type="protein sequence ID" value="MCZ8373546.1"/>
    <property type="molecule type" value="Genomic_DNA"/>
</dbReference>
<feature type="non-terminal residue" evidence="1">
    <location>
        <position position="1"/>
    </location>
</feature>
<reference evidence="1" key="1">
    <citation type="submission" date="2022-12" db="EMBL/GenBank/DDBJ databases">
        <title>Phocaeicola acetigenes sp. nov., isolated feces from a healthy human.</title>
        <authorList>
            <person name="Do H."/>
            <person name="Ha Y.B."/>
            <person name="Kim J.-S."/>
            <person name="Suh M.K."/>
            <person name="Kim H.S."/>
            <person name="Lee J.-S."/>
        </authorList>
    </citation>
    <scope>NUCLEOTIDE SEQUENCE</scope>
    <source>
        <strain evidence="1">KGMB11183</strain>
    </source>
</reference>
<comment type="caution">
    <text evidence="1">The sequence shown here is derived from an EMBL/GenBank/DDBJ whole genome shotgun (WGS) entry which is preliminary data.</text>
</comment>
<organism evidence="1 2">
    <name type="scientific">Phocaeicola acetigenes</name>
    <dbReference type="NCBI Taxonomy" id="3016083"/>
    <lineage>
        <taxon>Bacteria</taxon>
        <taxon>Pseudomonadati</taxon>
        <taxon>Bacteroidota</taxon>
        <taxon>Bacteroidia</taxon>
        <taxon>Bacteroidales</taxon>
        <taxon>Bacteroidaceae</taxon>
        <taxon>Phocaeicola</taxon>
    </lineage>
</organism>
<evidence type="ECO:0000313" key="1">
    <source>
        <dbReference type="EMBL" id="MCZ8373546.1"/>
    </source>
</evidence>
<dbReference type="Proteomes" id="UP001141933">
    <property type="component" value="Unassembled WGS sequence"/>
</dbReference>
<name>A0ABT4PKF9_9BACT</name>
<dbReference type="RefSeq" id="WP_269878878.1">
    <property type="nucleotide sequence ID" value="NZ_JAPZVM010000013.1"/>
</dbReference>
<gene>
    <name evidence="1" type="ORF">O6P32_12655</name>
</gene>
<keyword evidence="2" id="KW-1185">Reference proteome</keyword>
<proteinExistence type="predicted"/>
<accession>A0ABT4PKF9</accession>
<evidence type="ECO:0000313" key="2">
    <source>
        <dbReference type="Proteomes" id="UP001141933"/>
    </source>
</evidence>
<protein>
    <submittedName>
        <fullName evidence="1">Uncharacterized protein</fullName>
    </submittedName>
</protein>
<sequence>FGLPVILLNDIWWCKFNAIGNSRDFNDQILCAEDPTRLSGQTVLDYLKTCDNEDFLKVWNSAYGGNSGQAMTLVYSNEKFTLEGYKSNESVHINHQDPKSLSPEGYEMPTFDDYKRILGAFAVPTSPTPFNPSNGGADYRSEIFMDKRDEVLIGEQAMSDIRFITISSLKGKGTEPLTLYGVGCQWSGSGINHNWLLFANYNPSTTGWLFKPTNANLEHNGAAANNTRIVRFKKSAVEYIYGVE</sequence>